<feature type="region of interest" description="Disordered" evidence="2">
    <location>
        <begin position="181"/>
        <end position="201"/>
    </location>
</feature>
<comment type="similarity">
    <text evidence="1">Belongs to the metallophosphoesterase superfamily. YfcE family.</text>
</comment>
<dbReference type="InterPro" id="IPR029052">
    <property type="entry name" value="Metallo-depent_PP-like"/>
</dbReference>
<dbReference type="InterPro" id="IPR024654">
    <property type="entry name" value="Calcineurin-like_PHP_lpxH"/>
</dbReference>
<evidence type="ECO:0000313" key="4">
    <source>
        <dbReference type="EMBL" id="QDT52387.1"/>
    </source>
</evidence>
<dbReference type="SUPFAM" id="SSF56300">
    <property type="entry name" value="Metallo-dependent phosphatases"/>
    <property type="match status" value="1"/>
</dbReference>
<dbReference type="Gene3D" id="3.60.21.10">
    <property type="match status" value="1"/>
</dbReference>
<proteinExistence type="inferred from homology"/>
<evidence type="ECO:0000259" key="3">
    <source>
        <dbReference type="Pfam" id="PF12850"/>
    </source>
</evidence>
<dbReference type="PANTHER" id="PTHR12905:SF0">
    <property type="entry name" value="CALCINEURIN-LIKE PHOSPHOESTERASE DOMAIN-CONTAINING PROTEIN"/>
    <property type="match status" value="1"/>
</dbReference>
<evidence type="ECO:0000256" key="1">
    <source>
        <dbReference type="ARBA" id="ARBA00008950"/>
    </source>
</evidence>
<name>A0A517S8E0_9PLAN</name>
<dbReference type="RefSeq" id="WP_145026711.1">
    <property type="nucleotide sequence ID" value="NZ_CP036271.1"/>
</dbReference>
<dbReference type="Pfam" id="PF12850">
    <property type="entry name" value="Metallophos_2"/>
    <property type="match status" value="1"/>
</dbReference>
<dbReference type="Proteomes" id="UP000315700">
    <property type="component" value="Chromosome"/>
</dbReference>
<keyword evidence="5" id="KW-1185">Reference proteome</keyword>
<evidence type="ECO:0000256" key="2">
    <source>
        <dbReference type="SAM" id="MobiDB-lite"/>
    </source>
</evidence>
<dbReference type="KEGG" id="ccos:Pan44_03970"/>
<sequence>MNLLLFSDLHADVPAARRLAALATQADLLIGAGDFGNSRRHVADCLPTLLEAGKPAVFVPGNSESFEELTDACRNFPNARVLHGTNSVIEGLTFFGLGGGIPVTPFGSWSYDFTEEQAAALLKDCPPAAVLVTHSPPKGAVDIATSGKSLGSTAIRAAIERTRPRLVVCGHIHASAGQQAQIGPTPIINPGPQGVLHELQT</sequence>
<dbReference type="AlphaFoldDB" id="A0A517S8E0"/>
<dbReference type="GO" id="GO:0016787">
    <property type="term" value="F:hydrolase activity"/>
    <property type="evidence" value="ECO:0007669"/>
    <property type="project" value="InterPro"/>
</dbReference>
<dbReference type="InterPro" id="IPR051693">
    <property type="entry name" value="UPF0046_metallophosphoest"/>
</dbReference>
<dbReference type="PANTHER" id="PTHR12905">
    <property type="entry name" value="METALLOPHOSPHOESTERASE"/>
    <property type="match status" value="1"/>
</dbReference>
<feature type="domain" description="Calcineurin-like phosphoesterase" evidence="3">
    <location>
        <begin position="1"/>
        <end position="194"/>
    </location>
</feature>
<accession>A0A517S8E0</accession>
<gene>
    <name evidence="4" type="ORF">Pan44_03970</name>
</gene>
<dbReference type="OrthoDB" id="332939at2"/>
<evidence type="ECO:0000313" key="5">
    <source>
        <dbReference type="Proteomes" id="UP000315700"/>
    </source>
</evidence>
<reference evidence="4 5" key="1">
    <citation type="submission" date="2019-02" db="EMBL/GenBank/DDBJ databases">
        <title>Deep-cultivation of Planctomycetes and their phenomic and genomic characterization uncovers novel biology.</title>
        <authorList>
            <person name="Wiegand S."/>
            <person name="Jogler M."/>
            <person name="Boedeker C."/>
            <person name="Pinto D."/>
            <person name="Vollmers J."/>
            <person name="Rivas-Marin E."/>
            <person name="Kohn T."/>
            <person name="Peeters S.H."/>
            <person name="Heuer A."/>
            <person name="Rast P."/>
            <person name="Oberbeckmann S."/>
            <person name="Bunk B."/>
            <person name="Jeske O."/>
            <person name="Meyerdierks A."/>
            <person name="Storesund J.E."/>
            <person name="Kallscheuer N."/>
            <person name="Luecker S."/>
            <person name="Lage O.M."/>
            <person name="Pohl T."/>
            <person name="Merkel B.J."/>
            <person name="Hornburger P."/>
            <person name="Mueller R.-W."/>
            <person name="Bruemmer F."/>
            <person name="Labrenz M."/>
            <person name="Spormann A.M."/>
            <person name="Op den Camp H."/>
            <person name="Overmann J."/>
            <person name="Amann R."/>
            <person name="Jetten M.S.M."/>
            <person name="Mascher T."/>
            <person name="Medema M.H."/>
            <person name="Devos D.P."/>
            <person name="Kaster A.-K."/>
            <person name="Ovreas L."/>
            <person name="Rohde M."/>
            <person name="Galperin M.Y."/>
            <person name="Jogler C."/>
        </authorList>
    </citation>
    <scope>NUCLEOTIDE SEQUENCE [LARGE SCALE GENOMIC DNA]</scope>
    <source>
        <strain evidence="4 5">Pan44</strain>
    </source>
</reference>
<dbReference type="EMBL" id="CP036271">
    <property type="protein sequence ID" value="QDT52387.1"/>
    <property type="molecule type" value="Genomic_DNA"/>
</dbReference>
<protein>
    <submittedName>
        <fullName evidence="4">Calcineurin-like phosphoesterase superfamily domain protein</fullName>
    </submittedName>
</protein>
<organism evidence="4 5">
    <name type="scientific">Caulifigura coniformis</name>
    <dbReference type="NCBI Taxonomy" id="2527983"/>
    <lineage>
        <taxon>Bacteria</taxon>
        <taxon>Pseudomonadati</taxon>
        <taxon>Planctomycetota</taxon>
        <taxon>Planctomycetia</taxon>
        <taxon>Planctomycetales</taxon>
        <taxon>Planctomycetaceae</taxon>
        <taxon>Caulifigura</taxon>
    </lineage>
</organism>
<dbReference type="InParanoid" id="A0A517S8E0"/>